<keyword evidence="3" id="KW-1185">Reference proteome</keyword>
<proteinExistence type="predicted"/>
<dbReference type="PANTHER" id="PTHR24014">
    <property type="entry name" value="2-OXOGLUTARATE AND IRON-DEPENDENT OXYGENASE DOMAIN-CONTAINING PROTEIN 2"/>
    <property type="match status" value="1"/>
</dbReference>
<gene>
    <name evidence="2" type="primary">PTCD1</name>
    <name evidence="2" type="synonym">ptcd1</name>
</gene>
<reference evidence="2" key="3">
    <citation type="submission" date="2025-09" db="UniProtKB">
        <authorList>
            <consortium name="Ensembl"/>
        </authorList>
    </citation>
    <scope>IDENTIFICATION</scope>
</reference>
<feature type="repeat" description="PPR" evidence="1">
    <location>
        <begin position="178"/>
        <end position="212"/>
    </location>
</feature>
<sequence>MLRIRYLICCQRHLIFRSLTYLSQPCRTVIAKVGHCSDPFSKSILNTPVRTYSKSLSVYNWLSSPELQGTKLTSTDFDIDSHDKIENINSIEDGFGNMSKTLSSRKVFRKTSPDLQDLQFRDTEDVEEEFEMPSKPVRRNTPYWYFLQCKKLIKDDQLPEALDMFETQMLKVEHIPPEEYNYTVLIGGCGRAGYIKKALKLYNDLKKRGLVPTDATYTALFNACAESPWKDSGLQHALKLRQELKAKNIQFNLPTYHAILKTFAVCADLKASFDVLKEIVEQGHGVTRETFNLLLIACIKDKEQGFRCALQIWHQMLKLEITPDIYSYNLMLRATRDCGIGDVGMASRILLAGNEEKCTKSAKRKNQWISKGQHERKNRAVIDIKMLEEQIFGIVGVEKEEHTTLQKGEYPFIKRKLPNLLDLRVNNKNIISLGHVVTPSDKLSLIGSPDIKTLTLLAEIVQSKSYAESKLLSVFKEYNLKSRLGDLEGSKALLPVLVDHSLAPNLHTFNALATACTKKEDGLQLLADMKISGVTPNVYVYGALIRNAVKQLNYVFLTEILKDMKANEVSPNEVIIRQLEFAAQYPAKFNRYKAKNTYLEKIDGFRGYYNYWLKTTSAEETPHPWEKFRKVHKHVAIDENEGVGKAAHRT</sequence>
<dbReference type="InterPro" id="IPR002885">
    <property type="entry name" value="PPR_rpt"/>
</dbReference>
<dbReference type="AlphaFoldDB" id="A0A8C4SGJ8"/>
<dbReference type="GO" id="GO:0000049">
    <property type="term" value="F:tRNA binding"/>
    <property type="evidence" value="ECO:0007669"/>
    <property type="project" value="TreeGrafter"/>
</dbReference>
<name>A0A8C4SGJ8_ERPCA</name>
<dbReference type="FunFam" id="1.25.40.10:FF:001102">
    <property type="entry name" value="Pentatricopeptide repeat domain 1"/>
    <property type="match status" value="1"/>
</dbReference>
<dbReference type="GO" id="GO:0042780">
    <property type="term" value="P:tRNA 3'-end processing"/>
    <property type="evidence" value="ECO:0007669"/>
    <property type="project" value="TreeGrafter"/>
</dbReference>
<evidence type="ECO:0000256" key="1">
    <source>
        <dbReference type="PROSITE-ProRule" id="PRU00708"/>
    </source>
</evidence>
<dbReference type="GeneTree" id="ENSGT00940000153974"/>
<dbReference type="Proteomes" id="UP000694620">
    <property type="component" value="Chromosome 11"/>
</dbReference>
<dbReference type="PANTHER" id="PTHR24014:SF6">
    <property type="entry name" value="PENTATRICOPEPTIDE REPEAT-CONTAINING PROTEIN 1, MITOCHONDRIAL"/>
    <property type="match status" value="1"/>
</dbReference>
<reference evidence="2" key="2">
    <citation type="submission" date="2025-08" db="UniProtKB">
        <authorList>
            <consortium name="Ensembl"/>
        </authorList>
    </citation>
    <scope>IDENTIFICATION</scope>
</reference>
<dbReference type="Gene3D" id="1.25.40.10">
    <property type="entry name" value="Tetratricopeptide repeat domain"/>
    <property type="match status" value="3"/>
</dbReference>
<evidence type="ECO:0000313" key="2">
    <source>
        <dbReference type="Ensembl" id="ENSECRP00000017284.1"/>
    </source>
</evidence>
<dbReference type="Pfam" id="PF13041">
    <property type="entry name" value="PPR_2"/>
    <property type="match status" value="1"/>
</dbReference>
<evidence type="ECO:0000313" key="3">
    <source>
        <dbReference type="Proteomes" id="UP000694620"/>
    </source>
</evidence>
<dbReference type="GO" id="GO:0005759">
    <property type="term" value="C:mitochondrial matrix"/>
    <property type="evidence" value="ECO:0007669"/>
    <property type="project" value="TreeGrafter"/>
</dbReference>
<dbReference type="Pfam" id="PF13812">
    <property type="entry name" value="PPR_3"/>
    <property type="match status" value="2"/>
</dbReference>
<dbReference type="Ensembl" id="ENSECRT00000017614.1">
    <property type="protein sequence ID" value="ENSECRP00000017284.1"/>
    <property type="gene ID" value="ENSECRG00000011515.1"/>
</dbReference>
<protein>
    <submittedName>
        <fullName evidence="2">Pentatricopeptide repeat domain 1</fullName>
    </submittedName>
</protein>
<dbReference type="FunFam" id="1.25.40.10:FF:000638">
    <property type="entry name" value="Pentatricopeptide repeat domain 1"/>
    <property type="match status" value="1"/>
</dbReference>
<dbReference type="InterPro" id="IPR011990">
    <property type="entry name" value="TPR-like_helical_dom_sf"/>
</dbReference>
<dbReference type="PROSITE" id="PS51375">
    <property type="entry name" value="PPR"/>
    <property type="match status" value="1"/>
</dbReference>
<organism evidence="2 3">
    <name type="scientific">Erpetoichthys calabaricus</name>
    <name type="common">Rope fish</name>
    <name type="synonym">Calamoichthys calabaricus</name>
    <dbReference type="NCBI Taxonomy" id="27687"/>
    <lineage>
        <taxon>Eukaryota</taxon>
        <taxon>Metazoa</taxon>
        <taxon>Chordata</taxon>
        <taxon>Craniata</taxon>
        <taxon>Vertebrata</taxon>
        <taxon>Euteleostomi</taxon>
        <taxon>Actinopterygii</taxon>
        <taxon>Polypteriformes</taxon>
        <taxon>Polypteridae</taxon>
        <taxon>Erpetoichthys</taxon>
    </lineage>
</organism>
<accession>A0A8C4SGJ8</accession>
<dbReference type="NCBIfam" id="TIGR00756">
    <property type="entry name" value="PPR"/>
    <property type="match status" value="1"/>
</dbReference>
<reference evidence="2" key="1">
    <citation type="submission" date="2021-06" db="EMBL/GenBank/DDBJ databases">
        <authorList>
            <consortium name="Wellcome Sanger Institute Data Sharing"/>
        </authorList>
    </citation>
    <scope>NUCLEOTIDE SEQUENCE [LARGE SCALE GENOMIC DNA]</scope>
</reference>